<feature type="domain" description="SusE outer membrane protein" evidence="2">
    <location>
        <begin position="38"/>
        <end position="131"/>
    </location>
</feature>
<dbReference type="EMBL" id="VJZT01000006">
    <property type="protein sequence ID" value="TRX39997.1"/>
    <property type="molecule type" value="Genomic_DNA"/>
</dbReference>
<evidence type="ECO:0000313" key="4">
    <source>
        <dbReference type="Proteomes" id="UP000316371"/>
    </source>
</evidence>
<feature type="signal peptide" evidence="1">
    <location>
        <begin position="1"/>
        <end position="24"/>
    </location>
</feature>
<dbReference type="RefSeq" id="WP_144256077.1">
    <property type="nucleotide sequence ID" value="NZ_VJZT01000006.1"/>
</dbReference>
<evidence type="ECO:0000256" key="1">
    <source>
        <dbReference type="SAM" id="SignalP"/>
    </source>
</evidence>
<dbReference type="OrthoDB" id="975117at2"/>
<dbReference type="Pfam" id="PF14292">
    <property type="entry name" value="SusE"/>
    <property type="match status" value="1"/>
</dbReference>
<feature type="chain" id="PRO_5022183812" evidence="1">
    <location>
        <begin position="25"/>
        <end position="384"/>
    </location>
</feature>
<dbReference type="AlphaFoldDB" id="A0A553E4P9"/>
<keyword evidence="1" id="KW-0732">Signal</keyword>
<comment type="caution">
    <text evidence="3">The sequence shown here is derived from an EMBL/GenBank/DDBJ whole genome shotgun (WGS) entry which is preliminary data.</text>
</comment>
<reference evidence="3 4" key="1">
    <citation type="submission" date="2019-07" db="EMBL/GenBank/DDBJ databases">
        <title>Novel species of Flavobacterium.</title>
        <authorList>
            <person name="Liu Q."/>
            <person name="Xin Y.-H."/>
        </authorList>
    </citation>
    <scope>NUCLEOTIDE SEQUENCE [LARGE SCALE GENOMIC DNA]</scope>
    <source>
        <strain evidence="3 4">LB1R34</strain>
    </source>
</reference>
<dbReference type="InterPro" id="IPR025970">
    <property type="entry name" value="SusE"/>
</dbReference>
<gene>
    <name evidence="3" type="ORF">FNW21_07240</name>
</gene>
<keyword evidence="4" id="KW-1185">Reference proteome</keyword>
<protein>
    <submittedName>
        <fullName evidence="3">SusF/SusE family outer membrane protein</fullName>
    </submittedName>
</protein>
<sequence>MKKLKKIISFITMSIVLVSCSDTALENRDWLQKPSFETPMTLTPSSENIEMIAGNDTTTAITFTWSPGNDRGAGTTLKYFLRMDILGNNFKGKTELGEPTVLVEEIPAGVFTKSYTVGALNDLLIERWGYPGSSIPKLEVEIIAQVEGGAQFQTPEYARTSFSAKIFSPGPLPLFMVGDAVGSGWNYNAGVKLNEVIERSQYTYSGEFSAGSFKIIDSPGSEWPSYNPKDASTLVYNKTDPGTVSNFEITKAGRYSLYINRKKLIYALAYTPYEKVFMVGNATPAGWDAGKAVPMIWDPKNPEVFTYTGILKVGEMKLHLDFGNWNGRNLMPEVGGTKISGNTTDDTRVKLTHGQPDDKWVIQTEGNYEITLNPAKMTIVFKKL</sequence>
<organism evidence="3 4">
    <name type="scientific">Flavobacterium restrictum</name>
    <dbReference type="NCBI Taxonomy" id="2594428"/>
    <lineage>
        <taxon>Bacteria</taxon>
        <taxon>Pseudomonadati</taxon>
        <taxon>Bacteroidota</taxon>
        <taxon>Flavobacteriia</taxon>
        <taxon>Flavobacteriales</taxon>
        <taxon>Flavobacteriaceae</taxon>
        <taxon>Flavobacterium</taxon>
    </lineage>
</organism>
<name>A0A553E4P9_9FLAO</name>
<dbReference type="PROSITE" id="PS51257">
    <property type="entry name" value="PROKAR_LIPOPROTEIN"/>
    <property type="match status" value="1"/>
</dbReference>
<dbReference type="GO" id="GO:2001070">
    <property type="term" value="F:starch binding"/>
    <property type="evidence" value="ECO:0007669"/>
    <property type="project" value="InterPro"/>
</dbReference>
<accession>A0A553E4P9</accession>
<evidence type="ECO:0000259" key="2">
    <source>
        <dbReference type="Pfam" id="PF14292"/>
    </source>
</evidence>
<dbReference type="GO" id="GO:0019867">
    <property type="term" value="C:outer membrane"/>
    <property type="evidence" value="ECO:0007669"/>
    <property type="project" value="InterPro"/>
</dbReference>
<dbReference type="Proteomes" id="UP000316371">
    <property type="component" value="Unassembled WGS sequence"/>
</dbReference>
<proteinExistence type="predicted"/>
<evidence type="ECO:0000313" key="3">
    <source>
        <dbReference type="EMBL" id="TRX39997.1"/>
    </source>
</evidence>
<dbReference type="Gene3D" id="2.60.40.3620">
    <property type="match status" value="2"/>
</dbReference>